<name>A0A345T522_9ACTN</name>
<protein>
    <submittedName>
        <fullName evidence="2">Cell surface glycoprotein</fullName>
    </submittedName>
</protein>
<dbReference type="Proteomes" id="UP000249340">
    <property type="component" value="Chromosome"/>
</dbReference>
<feature type="region of interest" description="Disordered" evidence="1">
    <location>
        <begin position="1"/>
        <end position="49"/>
    </location>
</feature>
<dbReference type="EMBL" id="CP031264">
    <property type="protein sequence ID" value="AXI81077.1"/>
    <property type="molecule type" value="Genomic_DNA"/>
</dbReference>
<keyword evidence="3" id="KW-1185">Reference proteome</keyword>
<evidence type="ECO:0000313" key="2">
    <source>
        <dbReference type="EMBL" id="AXI81077.1"/>
    </source>
</evidence>
<accession>A0A345T522</accession>
<sequence>MRGPVWRTARRRGGLVRGGRSGGRGADVRGGRSGGRGADARGGGRQADG</sequence>
<dbReference type="KEGG" id="stri:C7M71_001505"/>
<reference evidence="3" key="1">
    <citation type="submission" date="2018-07" db="EMBL/GenBank/DDBJ databases">
        <title>Streptacidiphilus bronchialis DSM 106435 chromosome.</title>
        <authorList>
            <person name="Batra D."/>
            <person name="Gulvik C.A."/>
        </authorList>
    </citation>
    <scope>NUCLEOTIDE SEQUENCE [LARGE SCALE GENOMIC DNA]</scope>
    <source>
        <strain evidence="3">DSM 106435</strain>
    </source>
</reference>
<dbReference type="AlphaFoldDB" id="A0A345T522"/>
<organism evidence="2 3">
    <name type="scientific">Peterkaempfera bronchialis</name>
    <dbReference type="NCBI Taxonomy" id="2126346"/>
    <lineage>
        <taxon>Bacteria</taxon>
        <taxon>Bacillati</taxon>
        <taxon>Actinomycetota</taxon>
        <taxon>Actinomycetes</taxon>
        <taxon>Kitasatosporales</taxon>
        <taxon>Streptomycetaceae</taxon>
        <taxon>Peterkaempfera</taxon>
    </lineage>
</organism>
<feature type="compositionally biased region" description="Gly residues" evidence="1">
    <location>
        <begin position="15"/>
        <end position="25"/>
    </location>
</feature>
<evidence type="ECO:0000256" key="1">
    <source>
        <dbReference type="SAM" id="MobiDB-lite"/>
    </source>
</evidence>
<gene>
    <name evidence="2" type="ORF">C7M71_001505</name>
</gene>
<proteinExistence type="predicted"/>
<feature type="compositionally biased region" description="Gly residues" evidence="1">
    <location>
        <begin position="31"/>
        <end position="49"/>
    </location>
</feature>
<evidence type="ECO:0000313" key="3">
    <source>
        <dbReference type="Proteomes" id="UP000249340"/>
    </source>
</evidence>